<feature type="coiled-coil region" evidence="1">
    <location>
        <begin position="236"/>
        <end position="284"/>
    </location>
</feature>
<feature type="transmembrane region" description="Helical" evidence="2">
    <location>
        <begin position="357"/>
        <end position="380"/>
    </location>
</feature>
<dbReference type="InterPro" id="IPR050445">
    <property type="entry name" value="Bact_polysacc_biosynth/exp"/>
</dbReference>
<dbReference type="PANTHER" id="PTHR32309">
    <property type="entry name" value="TYROSINE-PROTEIN KINASE"/>
    <property type="match status" value="1"/>
</dbReference>
<evidence type="ECO:0000313" key="3">
    <source>
        <dbReference type="EMBL" id="SHF70381.1"/>
    </source>
</evidence>
<keyword evidence="1" id="KW-0175">Coiled coil</keyword>
<dbReference type="STRING" id="1486859.SAMN05444273_11026"/>
<dbReference type="GO" id="GO:0004713">
    <property type="term" value="F:protein tyrosine kinase activity"/>
    <property type="evidence" value="ECO:0007669"/>
    <property type="project" value="TreeGrafter"/>
</dbReference>
<evidence type="ECO:0000256" key="2">
    <source>
        <dbReference type="SAM" id="Phobius"/>
    </source>
</evidence>
<keyword evidence="4" id="KW-1185">Reference proteome</keyword>
<evidence type="ECO:0000313" key="4">
    <source>
        <dbReference type="Proteomes" id="UP000184144"/>
    </source>
</evidence>
<organism evidence="3 4">
    <name type="scientific">Litoreibacter ascidiaceicola</name>
    <dbReference type="NCBI Taxonomy" id="1486859"/>
    <lineage>
        <taxon>Bacteria</taxon>
        <taxon>Pseudomonadati</taxon>
        <taxon>Pseudomonadota</taxon>
        <taxon>Alphaproteobacteria</taxon>
        <taxon>Rhodobacterales</taxon>
        <taxon>Roseobacteraceae</taxon>
        <taxon>Litoreibacter</taxon>
    </lineage>
</organism>
<sequence>MSQAQSGNLPYTVVGLARTKTRHLWLIVSFVLFFLLPVLTTGVYLYAIAKDQYASTVAFTVRTEDVSSAVDILGGISNLSGASSSDSDILYEFIQSQQLVKALDEKLDLRNRYSRSYSEDFYFSLKPGGTIEDLTKYWERMVKIYYDSGSGLIELRVKAFDPNEALEIANAIVTDSTEMINELNAIAREDATRYAKEDLDLAVDRLKLARQSILEFRARTQIVDPQADLQGQMGILNNLQQQFATALIELDLLRETTRDNDPRIVQAENRIKVIQDRITEERLKFGSSTVEGGEDYVTIIGEFERLNVDLEFAQSTYLAALASYDSSIAEAQRKSRYLAAYLKPSAAERSLYPERSLLLLMVAVFAFLLWTILSLAYYSIRDRG</sequence>
<proteinExistence type="predicted"/>
<dbReference type="RefSeq" id="WP_073146006.1">
    <property type="nucleotide sequence ID" value="NZ_FQUV01000010.1"/>
</dbReference>
<keyword evidence="2" id="KW-0472">Membrane</keyword>
<accession>A0A1M5DU49</accession>
<name>A0A1M5DU49_9RHOB</name>
<dbReference type="GO" id="GO:0005886">
    <property type="term" value="C:plasma membrane"/>
    <property type="evidence" value="ECO:0007669"/>
    <property type="project" value="TreeGrafter"/>
</dbReference>
<feature type="transmembrane region" description="Helical" evidence="2">
    <location>
        <begin position="24"/>
        <end position="47"/>
    </location>
</feature>
<dbReference type="AlphaFoldDB" id="A0A1M5DU49"/>
<reference evidence="4" key="1">
    <citation type="submission" date="2016-11" db="EMBL/GenBank/DDBJ databases">
        <authorList>
            <person name="Varghese N."/>
            <person name="Submissions S."/>
        </authorList>
    </citation>
    <scope>NUCLEOTIDE SEQUENCE [LARGE SCALE GENOMIC DNA]</scope>
    <source>
        <strain evidence="4">DSM 100566</strain>
    </source>
</reference>
<evidence type="ECO:0000256" key="1">
    <source>
        <dbReference type="SAM" id="Coils"/>
    </source>
</evidence>
<keyword evidence="2" id="KW-1133">Transmembrane helix</keyword>
<dbReference type="PANTHER" id="PTHR32309:SF13">
    <property type="entry name" value="FERRIC ENTEROBACTIN TRANSPORT PROTEIN FEPE"/>
    <property type="match status" value="1"/>
</dbReference>
<dbReference type="Proteomes" id="UP000184144">
    <property type="component" value="Unassembled WGS sequence"/>
</dbReference>
<dbReference type="OrthoDB" id="7800844at2"/>
<keyword evidence="2" id="KW-0812">Transmembrane</keyword>
<gene>
    <name evidence="3" type="ORF">SAMN05444273_11026</name>
</gene>
<dbReference type="EMBL" id="FQUV01000010">
    <property type="protein sequence ID" value="SHF70381.1"/>
    <property type="molecule type" value="Genomic_DNA"/>
</dbReference>
<protein>
    <submittedName>
        <fullName evidence="3">Capsular polysaccharide transport system permease protein</fullName>
    </submittedName>
</protein>